<protein>
    <recommendedName>
        <fullName evidence="4">diguanylate cyclase</fullName>
        <ecNumber evidence="4">2.7.7.65</ecNumber>
    </recommendedName>
    <alternativeName>
        <fullName evidence="15">Cellulose synthesis regulatory protein</fullName>
    </alternativeName>
</protein>
<dbReference type="GO" id="GO:0005886">
    <property type="term" value="C:plasma membrane"/>
    <property type="evidence" value="ECO:0007669"/>
    <property type="project" value="UniProtKB-SubCell"/>
</dbReference>
<dbReference type="SUPFAM" id="SSF55073">
    <property type="entry name" value="Nucleotide cyclase"/>
    <property type="match status" value="1"/>
</dbReference>
<keyword evidence="12" id="KW-0135">Cellulose biosynthesis</keyword>
<evidence type="ECO:0000256" key="14">
    <source>
        <dbReference type="ARBA" id="ARBA00023136"/>
    </source>
</evidence>
<reference evidence="20" key="1">
    <citation type="submission" date="2018-01" db="EMBL/GenBank/DDBJ databases">
        <authorList>
            <person name="Clerissi C."/>
        </authorList>
    </citation>
    <scope>NUCLEOTIDE SEQUENCE</scope>
    <source>
        <strain evidence="20">Cupriavidus taiwanensis STM 8556</strain>
    </source>
</reference>
<sequence length="595" mass="65196">MKARTDRSALTEPRHRHTQRLFDYLSRASRNLCAAAQPAHALQVLAMAVGFAFFLVLLSIAGRELDRLHDDTLLAQQHALASRALRIDENVQGGMRELRFLRKSTEQTLKLHPTPALSADPPLHEAYRQRNNASWAVSEPAGVPILGVGPSVLEGLAGFERIDANLPSDLVAARLFSEVLGNIVFEHPFSSRPVYVSTNGLLTAVPALPVSDAPALMQLVAARAYFRRAVNGQPQEDIFWGTLQRGAGTNPPVYGFSVPIYAHGKLRGVIVAFVRHDYLQQLLAQTTQPSAQSVLLDRDGNQLAVSGAFDWQAARADLRRIQARPRLGNAPGAGIVRTWDGTTLLYRWVNRDWLLVDALTPRELYRGMLANVSGPFLLSALLVLAVLGWVAFRLHKALRQQVARQARLQQLCERDPLTGLANRRRFSDAFDEAQRLRRKHDGVLAALMLDIDHFKRINDNWGHGNGDAVLKALARVCQNQVRPGDVVARIGGEEFAILLPGATLDEAAITAERLRMALASCLVAPADQIAARRPISNAIRFTASFGVAEALADQAETLEALLAIADRRLYRAKATGRNRVVAQDGENSVGLALAA</sequence>
<name>A0A375E7J7_9BURK</name>
<evidence type="ECO:0000313" key="20">
    <source>
        <dbReference type="EMBL" id="SOZ68793.1"/>
    </source>
</evidence>
<keyword evidence="6" id="KW-0997">Cell inner membrane</keyword>
<feature type="domain" description="GGDEF" evidence="19">
    <location>
        <begin position="442"/>
        <end position="585"/>
    </location>
</feature>
<dbReference type="InterPro" id="IPR033416">
    <property type="entry name" value="CHASE7"/>
</dbReference>
<keyword evidence="13 18" id="KW-1133">Transmembrane helix</keyword>
<evidence type="ECO:0000256" key="4">
    <source>
        <dbReference type="ARBA" id="ARBA00012528"/>
    </source>
</evidence>
<evidence type="ECO:0000256" key="7">
    <source>
        <dbReference type="ARBA" id="ARBA00022679"/>
    </source>
</evidence>
<dbReference type="InterPro" id="IPR029787">
    <property type="entry name" value="Nucleotide_cyclase"/>
</dbReference>
<comment type="caution">
    <text evidence="20">The sequence shown here is derived from an EMBL/GenBank/DDBJ whole genome shotgun (WGS) entry which is preliminary data.</text>
</comment>
<keyword evidence="14 18" id="KW-0472">Membrane</keyword>
<dbReference type="GO" id="GO:0000166">
    <property type="term" value="F:nucleotide binding"/>
    <property type="evidence" value="ECO:0007669"/>
    <property type="project" value="UniProtKB-KW"/>
</dbReference>
<dbReference type="InterPro" id="IPR000160">
    <property type="entry name" value="GGDEF_dom"/>
</dbReference>
<keyword evidence="8 18" id="KW-0812">Transmembrane</keyword>
<evidence type="ECO:0000256" key="2">
    <source>
        <dbReference type="ARBA" id="ARBA00005186"/>
    </source>
</evidence>
<dbReference type="PANTHER" id="PTHR45138">
    <property type="entry name" value="REGULATORY COMPONENTS OF SENSORY TRANSDUCTION SYSTEM"/>
    <property type="match status" value="1"/>
</dbReference>
<dbReference type="GO" id="GO:0030244">
    <property type="term" value="P:cellulose biosynthetic process"/>
    <property type="evidence" value="ECO:0007669"/>
    <property type="project" value="UniProtKB-KW"/>
</dbReference>
<proteinExistence type="predicted"/>
<keyword evidence="10" id="KW-0547">Nucleotide-binding</keyword>
<evidence type="ECO:0000259" key="19">
    <source>
        <dbReference type="PROSITE" id="PS50887"/>
    </source>
</evidence>
<organism evidence="20">
    <name type="scientific">Cupriavidus taiwanensis</name>
    <dbReference type="NCBI Taxonomy" id="164546"/>
    <lineage>
        <taxon>Bacteria</taxon>
        <taxon>Pseudomonadati</taxon>
        <taxon>Pseudomonadota</taxon>
        <taxon>Betaproteobacteria</taxon>
        <taxon>Burkholderiales</taxon>
        <taxon>Burkholderiaceae</taxon>
        <taxon>Cupriavidus</taxon>
    </lineage>
</organism>
<evidence type="ECO:0000256" key="1">
    <source>
        <dbReference type="ARBA" id="ARBA00004429"/>
    </source>
</evidence>
<comment type="function">
    <text evidence="17">Catalyzes the synthesis of cyclic-di-GMP (c-di-GMP) via the condensation of 2 GTP molecules. Cyclic-di-GMP is a second messenger which controls cell surface-associated traits in bacteria. Involved in the regulation of cellulose production.</text>
</comment>
<dbReference type="AlphaFoldDB" id="A0A375E7J7"/>
<dbReference type="GO" id="GO:0052621">
    <property type="term" value="F:diguanylate cyclase activity"/>
    <property type="evidence" value="ECO:0007669"/>
    <property type="project" value="UniProtKB-EC"/>
</dbReference>
<evidence type="ECO:0000256" key="10">
    <source>
        <dbReference type="ARBA" id="ARBA00022741"/>
    </source>
</evidence>
<evidence type="ECO:0000256" key="17">
    <source>
        <dbReference type="ARBA" id="ARBA00045634"/>
    </source>
</evidence>
<dbReference type="UniPathway" id="UPA00694"/>
<dbReference type="EC" id="2.7.7.65" evidence="4"/>
<dbReference type="SMART" id="SM00267">
    <property type="entry name" value="GGDEF"/>
    <property type="match status" value="1"/>
</dbReference>
<dbReference type="FunFam" id="3.30.70.270:FF:000001">
    <property type="entry name" value="Diguanylate cyclase domain protein"/>
    <property type="match status" value="1"/>
</dbReference>
<keyword evidence="7" id="KW-0808">Transferase</keyword>
<dbReference type="InterPro" id="IPR050469">
    <property type="entry name" value="Diguanylate_Cyclase"/>
</dbReference>
<dbReference type="UniPathway" id="UPA00599"/>
<evidence type="ECO:0000256" key="16">
    <source>
        <dbReference type="ARBA" id="ARBA00034247"/>
    </source>
</evidence>
<dbReference type="CDD" id="cd01949">
    <property type="entry name" value="GGDEF"/>
    <property type="match status" value="1"/>
</dbReference>
<evidence type="ECO:0000256" key="18">
    <source>
        <dbReference type="SAM" id="Phobius"/>
    </source>
</evidence>
<comment type="pathway">
    <text evidence="2">Glycan metabolism; bacterial cellulose biosynthesis.</text>
</comment>
<dbReference type="NCBIfam" id="TIGR00254">
    <property type="entry name" value="GGDEF"/>
    <property type="match status" value="1"/>
</dbReference>
<comment type="subcellular location">
    <subcellularLocation>
        <location evidence="1">Cell inner membrane</location>
        <topology evidence="1">Multi-pass membrane protein</topology>
    </subcellularLocation>
</comment>
<keyword evidence="9" id="KW-0479">Metal-binding</keyword>
<evidence type="ECO:0000256" key="12">
    <source>
        <dbReference type="ARBA" id="ARBA00022916"/>
    </source>
</evidence>
<comment type="catalytic activity">
    <reaction evidence="16">
        <text>2 GTP = 3',3'-c-di-GMP + 2 diphosphate</text>
        <dbReference type="Rhea" id="RHEA:24898"/>
        <dbReference type="ChEBI" id="CHEBI:33019"/>
        <dbReference type="ChEBI" id="CHEBI:37565"/>
        <dbReference type="ChEBI" id="CHEBI:58805"/>
        <dbReference type="EC" id="2.7.7.65"/>
    </reaction>
</comment>
<accession>A0A375E7J7</accession>
<dbReference type="Pfam" id="PF00990">
    <property type="entry name" value="GGDEF"/>
    <property type="match status" value="1"/>
</dbReference>
<dbReference type="Proteomes" id="UP000256952">
    <property type="component" value="Chromosome CBM2613_b"/>
</dbReference>
<dbReference type="RefSeq" id="WP_198044543.1">
    <property type="nucleotide sequence ID" value="NZ_LT992560.1"/>
</dbReference>
<keyword evidence="5" id="KW-1003">Cell membrane</keyword>
<feature type="transmembrane region" description="Helical" evidence="18">
    <location>
        <begin position="369"/>
        <end position="392"/>
    </location>
</feature>
<evidence type="ECO:0000256" key="5">
    <source>
        <dbReference type="ARBA" id="ARBA00022475"/>
    </source>
</evidence>
<keyword evidence="11" id="KW-0460">Magnesium</keyword>
<evidence type="ECO:0000256" key="11">
    <source>
        <dbReference type="ARBA" id="ARBA00022842"/>
    </source>
</evidence>
<dbReference type="GO" id="GO:0046872">
    <property type="term" value="F:metal ion binding"/>
    <property type="evidence" value="ECO:0007669"/>
    <property type="project" value="UniProtKB-KW"/>
</dbReference>
<evidence type="ECO:0000256" key="3">
    <source>
        <dbReference type="ARBA" id="ARBA00011738"/>
    </source>
</evidence>
<dbReference type="EMBL" id="OFTH01000037">
    <property type="protein sequence ID" value="SOZ68793.1"/>
    <property type="molecule type" value="Genomic_DNA"/>
</dbReference>
<dbReference type="Pfam" id="PF17151">
    <property type="entry name" value="CHASE7"/>
    <property type="match status" value="1"/>
</dbReference>
<evidence type="ECO:0000256" key="9">
    <source>
        <dbReference type="ARBA" id="ARBA00022723"/>
    </source>
</evidence>
<evidence type="ECO:0000256" key="13">
    <source>
        <dbReference type="ARBA" id="ARBA00022989"/>
    </source>
</evidence>
<dbReference type="Gene3D" id="3.30.70.270">
    <property type="match status" value="1"/>
</dbReference>
<feature type="transmembrane region" description="Helical" evidence="18">
    <location>
        <begin position="41"/>
        <end position="61"/>
    </location>
</feature>
<evidence type="ECO:0000256" key="15">
    <source>
        <dbReference type="ARBA" id="ARBA00031311"/>
    </source>
</evidence>
<dbReference type="PANTHER" id="PTHR45138:SF9">
    <property type="entry name" value="DIGUANYLATE CYCLASE DGCM-RELATED"/>
    <property type="match status" value="1"/>
</dbReference>
<dbReference type="InterPro" id="IPR043128">
    <property type="entry name" value="Rev_trsase/Diguanyl_cyclase"/>
</dbReference>
<evidence type="ECO:0000256" key="8">
    <source>
        <dbReference type="ARBA" id="ARBA00022692"/>
    </source>
</evidence>
<gene>
    <name evidence="20" type="ORF">CBM2613_B120099</name>
</gene>
<evidence type="ECO:0000256" key="6">
    <source>
        <dbReference type="ARBA" id="ARBA00022519"/>
    </source>
</evidence>
<dbReference type="PROSITE" id="PS50887">
    <property type="entry name" value="GGDEF"/>
    <property type="match status" value="1"/>
</dbReference>
<comment type="subunit">
    <text evidence="3">Homodimer.</text>
</comment>